<dbReference type="AlphaFoldDB" id="A0A8X6Q1H0"/>
<comment type="caution">
    <text evidence="1">The sequence shown here is derived from an EMBL/GenBank/DDBJ whole genome shotgun (WGS) entry which is preliminary data.</text>
</comment>
<reference evidence="1" key="1">
    <citation type="submission" date="2020-08" db="EMBL/GenBank/DDBJ databases">
        <title>Multicomponent nature underlies the extraordinary mechanical properties of spider dragline silk.</title>
        <authorList>
            <person name="Kono N."/>
            <person name="Nakamura H."/>
            <person name="Mori M."/>
            <person name="Yoshida Y."/>
            <person name="Ohtoshi R."/>
            <person name="Malay A.D."/>
            <person name="Moran D.A.P."/>
            <person name="Tomita M."/>
            <person name="Numata K."/>
            <person name="Arakawa K."/>
        </authorList>
    </citation>
    <scope>NUCLEOTIDE SEQUENCE</scope>
</reference>
<dbReference type="Proteomes" id="UP000887013">
    <property type="component" value="Unassembled WGS sequence"/>
</dbReference>
<organism evidence="1 2">
    <name type="scientific">Nephila pilipes</name>
    <name type="common">Giant wood spider</name>
    <name type="synonym">Nephila maculata</name>
    <dbReference type="NCBI Taxonomy" id="299642"/>
    <lineage>
        <taxon>Eukaryota</taxon>
        <taxon>Metazoa</taxon>
        <taxon>Ecdysozoa</taxon>
        <taxon>Arthropoda</taxon>
        <taxon>Chelicerata</taxon>
        <taxon>Arachnida</taxon>
        <taxon>Araneae</taxon>
        <taxon>Araneomorphae</taxon>
        <taxon>Entelegynae</taxon>
        <taxon>Araneoidea</taxon>
        <taxon>Nephilidae</taxon>
        <taxon>Nephila</taxon>
    </lineage>
</organism>
<gene>
    <name evidence="1" type="ORF">NPIL_267131</name>
</gene>
<proteinExistence type="predicted"/>
<protein>
    <submittedName>
        <fullName evidence="1">Uncharacterized protein</fullName>
    </submittedName>
</protein>
<evidence type="ECO:0000313" key="2">
    <source>
        <dbReference type="Proteomes" id="UP000887013"/>
    </source>
</evidence>
<keyword evidence="2" id="KW-1185">Reference proteome</keyword>
<evidence type="ECO:0000313" key="1">
    <source>
        <dbReference type="EMBL" id="GFU00470.1"/>
    </source>
</evidence>
<name>A0A8X6Q1H0_NEPPI</name>
<accession>A0A8X6Q1H0</accession>
<dbReference type="EMBL" id="BMAW01027093">
    <property type="protein sequence ID" value="GFU00470.1"/>
    <property type="molecule type" value="Genomic_DNA"/>
</dbReference>
<sequence length="116" mass="13443">MLQLSKYFHDHRSAIKTTIESNEKEIFYVTSAISSVTCSDRDLLLRRDIMMRPDNNVRAEYTSKPSVAWGEKSASSSNSQLLEMYFSNEAREWDIFGGTLPTLYCVSKMRRCKDKE</sequence>